<name>A0A450SE18_9GAMM</name>
<protein>
    <submittedName>
        <fullName evidence="3">Putative transposase</fullName>
    </submittedName>
</protein>
<dbReference type="PANTHER" id="PTHR36966:SF1">
    <property type="entry name" value="REP-ASSOCIATED TYROSINE TRANSPOSASE"/>
    <property type="match status" value="1"/>
</dbReference>
<evidence type="ECO:0000313" key="2">
    <source>
        <dbReference type="EMBL" id="VFJ50645.1"/>
    </source>
</evidence>
<evidence type="ECO:0000259" key="1">
    <source>
        <dbReference type="SMART" id="SM01321"/>
    </source>
</evidence>
<dbReference type="InterPro" id="IPR002686">
    <property type="entry name" value="Transposase_17"/>
</dbReference>
<feature type="domain" description="Transposase IS200-like" evidence="1">
    <location>
        <begin position="8"/>
        <end position="134"/>
    </location>
</feature>
<dbReference type="EMBL" id="CAADFL010000137">
    <property type="protein sequence ID" value="VFK10356.1"/>
    <property type="molecule type" value="Genomic_DNA"/>
</dbReference>
<dbReference type="GO" id="GO:0006313">
    <property type="term" value="P:DNA transposition"/>
    <property type="evidence" value="ECO:0007669"/>
    <property type="project" value="InterPro"/>
</dbReference>
<dbReference type="AlphaFoldDB" id="A0A450SE18"/>
<dbReference type="SMART" id="SM01321">
    <property type="entry name" value="Y1_Tnp"/>
    <property type="match status" value="1"/>
</dbReference>
<proteinExistence type="predicted"/>
<organism evidence="3">
    <name type="scientific">Candidatus Kentrum sp. FM</name>
    <dbReference type="NCBI Taxonomy" id="2126340"/>
    <lineage>
        <taxon>Bacteria</taxon>
        <taxon>Pseudomonadati</taxon>
        <taxon>Pseudomonadota</taxon>
        <taxon>Gammaproteobacteria</taxon>
        <taxon>Candidatus Kentrum</taxon>
    </lineage>
</organism>
<accession>A0A450SE18</accession>
<dbReference type="GO" id="GO:0004803">
    <property type="term" value="F:transposase activity"/>
    <property type="evidence" value="ECO:0007669"/>
    <property type="project" value="InterPro"/>
</dbReference>
<dbReference type="EMBL" id="CAADEZ010000086">
    <property type="protein sequence ID" value="VFJ50645.1"/>
    <property type="molecule type" value="Genomic_DNA"/>
</dbReference>
<dbReference type="SUPFAM" id="SSF143422">
    <property type="entry name" value="Transposase IS200-like"/>
    <property type="match status" value="1"/>
</dbReference>
<sequence length="178" mass="21217">MQYRRAFSPGGVFFFTLVTEKRRPLFDDVNNIGMLGEAFRAVRRKRPFRMDAVVVLPDHLHSLWTLPPNDSDFSTRWRLIKTWFTKHYREELRTPPNAARQNKNQQALWQHRFWEHTIRDDVDLARHMDYIHYNPVKHGYVSAPVQWPYSSFHRHVAAGVYPADWGSGEMRFEGIGYE</sequence>
<evidence type="ECO:0000313" key="4">
    <source>
        <dbReference type="EMBL" id="VFK10356.1"/>
    </source>
</evidence>
<gene>
    <name evidence="2" type="ORF">BECKFM1743A_GA0114220_100866</name>
    <name evidence="4" type="ORF">BECKFM1743B_GA0114221_101376</name>
    <name evidence="3" type="ORF">BECKFM1743C_GA0114222_100896</name>
</gene>
<dbReference type="InterPro" id="IPR036515">
    <property type="entry name" value="Transposase_17_sf"/>
</dbReference>
<dbReference type="Pfam" id="PF01797">
    <property type="entry name" value="Y1_Tnp"/>
    <property type="match status" value="1"/>
</dbReference>
<dbReference type="InterPro" id="IPR052715">
    <property type="entry name" value="RAYT_transposase"/>
</dbReference>
<reference evidence="3" key="1">
    <citation type="submission" date="2019-02" db="EMBL/GenBank/DDBJ databases">
        <authorList>
            <person name="Gruber-Vodicka R. H."/>
            <person name="Seah K. B. B."/>
        </authorList>
    </citation>
    <scope>NUCLEOTIDE SEQUENCE</scope>
    <source>
        <strain evidence="2">BECK_BZ163</strain>
        <strain evidence="4">BECK_BZ164</strain>
        <strain evidence="3">BECK_BZ165</strain>
    </source>
</reference>
<dbReference type="GO" id="GO:0043565">
    <property type="term" value="F:sequence-specific DNA binding"/>
    <property type="evidence" value="ECO:0007669"/>
    <property type="project" value="TreeGrafter"/>
</dbReference>
<dbReference type="NCBIfam" id="NF047646">
    <property type="entry name" value="REP_Tyr_transpos"/>
    <property type="match status" value="1"/>
</dbReference>
<dbReference type="Gene3D" id="3.30.70.1290">
    <property type="entry name" value="Transposase IS200-like"/>
    <property type="match status" value="1"/>
</dbReference>
<dbReference type="PANTHER" id="PTHR36966">
    <property type="entry name" value="REP-ASSOCIATED TYROSINE TRANSPOSASE"/>
    <property type="match status" value="1"/>
</dbReference>
<dbReference type="EMBL" id="CAADFA010000089">
    <property type="protein sequence ID" value="VFJ50810.1"/>
    <property type="molecule type" value="Genomic_DNA"/>
</dbReference>
<evidence type="ECO:0000313" key="3">
    <source>
        <dbReference type="EMBL" id="VFJ50810.1"/>
    </source>
</evidence>